<dbReference type="PANTHER" id="PTHR10963:SF55">
    <property type="entry name" value="GLYCOSIDE HYDROLASE FAMILY 16 PROTEIN"/>
    <property type="match status" value="1"/>
</dbReference>
<dbReference type="CDD" id="cd08023">
    <property type="entry name" value="GH16_laminarinase_like"/>
    <property type="match status" value="1"/>
</dbReference>
<dbReference type="EMBL" id="BMXR01000003">
    <property type="protein sequence ID" value="GGX48626.1"/>
    <property type="molecule type" value="Genomic_DNA"/>
</dbReference>
<accession>A0A918N8Q8</accession>
<dbReference type="InterPro" id="IPR050546">
    <property type="entry name" value="Glycosyl_Hydrlase_16"/>
</dbReference>
<dbReference type="SUPFAM" id="SSF49373">
    <property type="entry name" value="Invasin/intimin cell-adhesion fragments"/>
    <property type="match status" value="1"/>
</dbReference>
<dbReference type="SUPFAM" id="SSF49899">
    <property type="entry name" value="Concanavalin A-like lectins/glucanases"/>
    <property type="match status" value="1"/>
</dbReference>
<gene>
    <name evidence="4" type="ORF">GCM10007392_14630</name>
</gene>
<dbReference type="PANTHER" id="PTHR10963">
    <property type="entry name" value="GLYCOSYL HYDROLASE-RELATED"/>
    <property type="match status" value="1"/>
</dbReference>
<dbReference type="InterPro" id="IPR013320">
    <property type="entry name" value="ConA-like_dom_sf"/>
</dbReference>
<proteinExistence type="inferred from homology"/>
<dbReference type="InterPro" id="IPR013783">
    <property type="entry name" value="Ig-like_fold"/>
</dbReference>
<dbReference type="GO" id="GO:0004553">
    <property type="term" value="F:hydrolase activity, hydrolyzing O-glycosyl compounds"/>
    <property type="evidence" value="ECO:0007669"/>
    <property type="project" value="InterPro"/>
</dbReference>
<dbReference type="AlphaFoldDB" id="A0A918N8Q8"/>
<dbReference type="Gene3D" id="2.60.40.10">
    <property type="entry name" value="Immunoglobulins"/>
    <property type="match status" value="1"/>
</dbReference>
<dbReference type="InterPro" id="IPR008964">
    <property type="entry name" value="Invasin/intimin_cell_adhesion"/>
</dbReference>
<reference evidence="4" key="1">
    <citation type="journal article" date="2014" name="Int. J. Syst. Evol. Microbiol.">
        <title>Complete genome sequence of Corynebacterium casei LMG S-19264T (=DSM 44701T), isolated from a smear-ripened cheese.</title>
        <authorList>
            <consortium name="US DOE Joint Genome Institute (JGI-PGF)"/>
            <person name="Walter F."/>
            <person name="Albersmeier A."/>
            <person name="Kalinowski J."/>
            <person name="Ruckert C."/>
        </authorList>
    </citation>
    <scope>NUCLEOTIDE SEQUENCE</scope>
    <source>
        <strain evidence="4">KCTC 22169</strain>
    </source>
</reference>
<dbReference type="Proteomes" id="UP000626148">
    <property type="component" value="Unassembled WGS sequence"/>
</dbReference>
<evidence type="ECO:0000313" key="4">
    <source>
        <dbReference type="EMBL" id="GGX48626.1"/>
    </source>
</evidence>
<feature type="domain" description="GH16" evidence="3">
    <location>
        <begin position="20"/>
        <end position="273"/>
    </location>
</feature>
<feature type="chain" id="PRO_5037517654" description="GH16 domain-containing protein" evidence="2">
    <location>
        <begin position="25"/>
        <end position="385"/>
    </location>
</feature>
<keyword evidence="2" id="KW-0732">Signal</keyword>
<protein>
    <recommendedName>
        <fullName evidence="3">GH16 domain-containing protein</fullName>
    </recommendedName>
</protein>
<evidence type="ECO:0000259" key="3">
    <source>
        <dbReference type="PROSITE" id="PS51762"/>
    </source>
</evidence>
<keyword evidence="5" id="KW-1185">Reference proteome</keyword>
<dbReference type="GO" id="GO:0005975">
    <property type="term" value="P:carbohydrate metabolic process"/>
    <property type="evidence" value="ECO:0007669"/>
    <property type="project" value="InterPro"/>
</dbReference>
<dbReference type="PROSITE" id="PS51762">
    <property type="entry name" value="GH16_2"/>
    <property type="match status" value="1"/>
</dbReference>
<comment type="similarity">
    <text evidence="1">Belongs to the glycosyl hydrolase 16 family.</text>
</comment>
<name>A0A918N8Q8_9GAMM</name>
<dbReference type="Pfam" id="PF00722">
    <property type="entry name" value="Glyco_hydro_16"/>
    <property type="match status" value="1"/>
</dbReference>
<dbReference type="Gene3D" id="2.60.120.200">
    <property type="match status" value="1"/>
</dbReference>
<organism evidence="4 5">
    <name type="scientific">Saccharospirillum salsuginis</name>
    <dbReference type="NCBI Taxonomy" id="418750"/>
    <lineage>
        <taxon>Bacteria</taxon>
        <taxon>Pseudomonadati</taxon>
        <taxon>Pseudomonadota</taxon>
        <taxon>Gammaproteobacteria</taxon>
        <taxon>Oceanospirillales</taxon>
        <taxon>Saccharospirillaceae</taxon>
        <taxon>Saccharospirillum</taxon>
    </lineage>
</organism>
<comment type="caution">
    <text evidence="4">The sequence shown here is derived from an EMBL/GenBank/DDBJ whole genome shotgun (WGS) entry which is preliminary data.</text>
</comment>
<evidence type="ECO:0000256" key="1">
    <source>
        <dbReference type="ARBA" id="ARBA00006865"/>
    </source>
</evidence>
<dbReference type="InterPro" id="IPR000757">
    <property type="entry name" value="Beta-glucanase-like"/>
</dbReference>
<dbReference type="RefSeq" id="WP_229805275.1">
    <property type="nucleotide sequence ID" value="NZ_BMXR01000003.1"/>
</dbReference>
<sequence>MMRSKTLGAAIATLGLAASTTAFAANYELVWSDEFNGSSLDESLWSYQIGDGCDIGLCGWGNNERQYYQADNVTVANGLLTIEAREERNKGSAYTSGRIRSIFKGDFTYGRIEARMKLPAGQGIWPAFWMLPTDEAYGGWAASGEIDIMEAVNLGGTGGNDVHGTLHYGGSWPDNVYSGQVYTPSTSVTDNFHTYAVEWEPGEIRWYVDGLLYQTQTEWYSDNGAYPAPFDQDFHLLLNVAVGGDWPGDPDSTTVFPTAMQVDYVRVYQDPAISGDTGGETATSTQVSALSANTRRVKGSEAAEVTVVVTDDLGQPVENATVTGSLTGSYNETVSGTTDASGYVVLQSTSAIKGTVAYEFCVGDISHGSLTYDASANAATCVAYP</sequence>
<evidence type="ECO:0000256" key="2">
    <source>
        <dbReference type="SAM" id="SignalP"/>
    </source>
</evidence>
<evidence type="ECO:0000313" key="5">
    <source>
        <dbReference type="Proteomes" id="UP000626148"/>
    </source>
</evidence>
<feature type="signal peptide" evidence="2">
    <location>
        <begin position="1"/>
        <end position="24"/>
    </location>
</feature>
<reference evidence="4" key="2">
    <citation type="submission" date="2020-09" db="EMBL/GenBank/DDBJ databases">
        <authorList>
            <person name="Sun Q."/>
            <person name="Kim S."/>
        </authorList>
    </citation>
    <scope>NUCLEOTIDE SEQUENCE</scope>
    <source>
        <strain evidence="4">KCTC 22169</strain>
    </source>
</reference>